<feature type="compositionally biased region" description="Polar residues" evidence="1">
    <location>
        <begin position="130"/>
        <end position="145"/>
    </location>
</feature>
<dbReference type="AlphaFoldDB" id="A0A1Q6DSH8"/>
<feature type="domain" description="4Fe-4S ferredoxin-type" evidence="2">
    <location>
        <begin position="4"/>
        <end position="33"/>
    </location>
</feature>
<dbReference type="InterPro" id="IPR052911">
    <property type="entry name" value="Corrinoid_activation_enz"/>
</dbReference>
<comment type="caution">
    <text evidence="3">The sequence shown here is derived from an EMBL/GenBank/DDBJ whole genome shotgun (WGS) entry which is preliminary data.</text>
</comment>
<proteinExistence type="predicted"/>
<feature type="domain" description="4Fe-4S ferredoxin-type" evidence="2">
    <location>
        <begin position="34"/>
        <end position="63"/>
    </location>
</feature>
<dbReference type="PROSITE" id="PS00198">
    <property type="entry name" value="4FE4S_FER_1"/>
    <property type="match status" value="1"/>
</dbReference>
<dbReference type="SUPFAM" id="SSF54862">
    <property type="entry name" value="4Fe-4S ferredoxins"/>
    <property type="match status" value="1"/>
</dbReference>
<organism evidence="3 4">
    <name type="scientific">Methanohalarchaeum thermophilum</name>
    <dbReference type="NCBI Taxonomy" id="1903181"/>
    <lineage>
        <taxon>Archaea</taxon>
        <taxon>Methanobacteriati</taxon>
        <taxon>Methanobacteriota</taxon>
        <taxon>Methanonatronarchaeia</taxon>
        <taxon>Methanonatronarchaeales</taxon>
        <taxon>Methanonatronarchaeaceae</taxon>
        <taxon>Candidatus Methanohalarchaeum</taxon>
    </lineage>
</organism>
<dbReference type="Pfam" id="PF13237">
    <property type="entry name" value="Fer4_10"/>
    <property type="match status" value="1"/>
</dbReference>
<evidence type="ECO:0000313" key="3">
    <source>
        <dbReference type="EMBL" id="OKY77319.1"/>
    </source>
</evidence>
<reference evidence="3" key="1">
    <citation type="submission" date="2016-12" db="EMBL/GenBank/DDBJ databases">
        <title>Discovery of methanogenic haloarchaea.</title>
        <authorList>
            <person name="Sorokin D.Y."/>
            <person name="Makarova K.S."/>
            <person name="Abbas B."/>
            <person name="Ferrer M."/>
            <person name="Golyshin P.N."/>
        </authorList>
    </citation>
    <scope>NUCLEOTIDE SEQUENCE [LARGE SCALE GENOMIC DNA]</scope>
    <source>
        <strain evidence="3">HMET1</strain>
    </source>
</reference>
<evidence type="ECO:0000313" key="4">
    <source>
        <dbReference type="Proteomes" id="UP000185744"/>
    </source>
</evidence>
<dbReference type="InterPro" id="IPR017900">
    <property type="entry name" value="4Fe4S_Fe_S_CS"/>
</dbReference>
<dbReference type="Proteomes" id="UP000185744">
    <property type="component" value="Unassembled WGS sequence"/>
</dbReference>
<dbReference type="GO" id="GO:0016491">
    <property type="term" value="F:oxidoreductase activity"/>
    <property type="evidence" value="ECO:0007669"/>
    <property type="project" value="UniProtKB-ARBA"/>
</dbReference>
<dbReference type="Gene3D" id="3.30.70.20">
    <property type="match status" value="2"/>
</dbReference>
<sequence length="274" mass="31285">MKRDIIEIDQEKCTGCGQCVKGCPEGAIQIIDGKAYLVNENYCDGLGACIGECPEDAITIEHKEAEPYNEKEVVDNMLKKGKNKEVLKAHLEHLKEHKQRKLLKTAIKHLQEKNIEPPIKPKGIMKELKTTNNQKQDQNRTQKQKQPQKDIKNKSQLQNWPIQLELAPTTAQYYENADLLIAADCVPFAYNNFHEDLIKNKTTIIGCPKLDDKQNIKQKLQEIIQKNKINSITIAHMEVPCCQNLTNLIKQAIKETDKQIPLKEKTITVEGKIK</sequence>
<name>A0A1Q6DSH8_METT1</name>
<dbReference type="PROSITE" id="PS51379">
    <property type="entry name" value="4FE4S_FER_2"/>
    <property type="match status" value="2"/>
</dbReference>
<gene>
    <name evidence="3" type="ORF">BTN85_1969</name>
</gene>
<dbReference type="EMBL" id="MSDW01000002">
    <property type="protein sequence ID" value="OKY77319.1"/>
    <property type="molecule type" value="Genomic_DNA"/>
</dbReference>
<accession>A0A1Q6DSH8</accession>
<protein>
    <submittedName>
        <fullName evidence="3">Ferredoxin</fullName>
    </submittedName>
</protein>
<evidence type="ECO:0000259" key="2">
    <source>
        <dbReference type="PROSITE" id="PS51379"/>
    </source>
</evidence>
<feature type="region of interest" description="Disordered" evidence="1">
    <location>
        <begin position="130"/>
        <end position="154"/>
    </location>
</feature>
<dbReference type="STRING" id="1903181.BTN85_1969"/>
<dbReference type="InParanoid" id="A0A1Q6DSH8"/>
<dbReference type="PANTHER" id="PTHR42895">
    <property type="entry name" value="IRON-SULFUR CLUSTER-BINDING PROTEIN-RELATED"/>
    <property type="match status" value="1"/>
</dbReference>
<evidence type="ECO:0000256" key="1">
    <source>
        <dbReference type="SAM" id="MobiDB-lite"/>
    </source>
</evidence>
<dbReference type="PANTHER" id="PTHR42895:SF1">
    <property type="entry name" value="IRON-SULFUR CLUSTER PROTEIN"/>
    <property type="match status" value="1"/>
</dbReference>
<dbReference type="InterPro" id="IPR017896">
    <property type="entry name" value="4Fe4S_Fe-S-bd"/>
</dbReference>
<keyword evidence="4" id="KW-1185">Reference proteome</keyword>